<dbReference type="NCBIfam" id="NF045570">
    <property type="entry name" value="HemSynCtaAAlphapr"/>
    <property type="match status" value="1"/>
</dbReference>
<accession>S5YC21</accession>
<keyword evidence="10 13" id="KW-0472">Membrane</keyword>
<keyword evidence="5 13" id="KW-0479">Metal-binding</keyword>
<evidence type="ECO:0000256" key="13">
    <source>
        <dbReference type="HAMAP-Rule" id="MF_01665"/>
    </source>
</evidence>
<evidence type="ECO:0000313" key="15">
    <source>
        <dbReference type="EMBL" id="AGT08993.1"/>
    </source>
</evidence>
<evidence type="ECO:0000256" key="7">
    <source>
        <dbReference type="ARBA" id="ARBA00023002"/>
    </source>
</evidence>
<gene>
    <name evidence="13" type="primary">ctaA</name>
    <name evidence="15" type="ORF">JCM7686_1892</name>
</gene>
<feature type="transmembrane region" description="Helical" evidence="13">
    <location>
        <begin position="289"/>
        <end position="307"/>
    </location>
</feature>
<comment type="function">
    <text evidence="13">Catalyzes the conversion of heme O to heme A by two successive hydroxylations of the methyl group at C8. The first hydroxylation forms heme I, the second hydroxylation results in an unstable dihydroxymethyl group, which spontaneously dehydrates, resulting in the formyl group of heme A.</text>
</comment>
<evidence type="ECO:0000256" key="9">
    <source>
        <dbReference type="ARBA" id="ARBA00023133"/>
    </source>
</evidence>
<feature type="transmembrane region" description="Helical" evidence="13">
    <location>
        <begin position="122"/>
        <end position="139"/>
    </location>
</feature>
<dbReference type="GO" id="GO:0120547">
    <property type="term" value="F:heme A synthase activity"/>
    <property type="evidence" value="ECO:0007669"/>
    <property type="project" value="UniProtKB-EC"/>
</dbReference>
<feature type="transmembrane region" description="Helical" evidence="13">
    <location>
        <begin position="345"/>
        <end position="363"/>
    </location>
</feature>
<protein>
    <recommendedName>
        <fullName evidence="13">Heme A synthase</fullName>
        <shortName evidence="13">HAS</shortName>
        <ecNumber evidence="13">1.17.99.9</ecNumber>
    </recommendedName>
    <alternativeName>
        <fullName evidence="13">Cytochrome aa3-controlling protein</fullName>
    </alternativeName>
</protein>
<dbReference type="STRING" id="1367847.JCM7686_1892"/>
<feature type="transmembrane region" description="Helical" evidence="13">
    <location>
        <begin position="228"/>
        <end position="249"/>
    </location>
</feature>
<sequence>MAKRPVFQDVSEASPSAPAPQGGMIDTQPKGARKAIRAWLIVMFVMVAAMIALGGATRLTGSGLSITEWRPVTGALPPSDPAAWQDEFQKYQQTAQFKEVNATMTVDEFKQIYWWEWSHRQLGRAIGLVWALGFFGFLATRRIPTGWTGRLLSLGALGGLQGAIGWWMVHSGLDGSPLLRVASYRLATHLGIAFLILGLIVWFALLLSRPEAQLMRARRAGEGKLFRMSTGLMHLAFLQILIGALVAGIDAGRQYTGWPTMGGEWIPSAIWDASLGWRNFFENPALVQFIHRMAGYLVFIFAVVVWLRSRKSPHPVTRGAFSLMLAMVLLQVALGIANVMHASPLHLALTHQVGAIALLSLIIRARFNACYPYETSVRGTIR</sequence>
<comment type="subcellular location">
    <subcellularLocation>
        <location evidence="13">Cell membrane</location>
        <topology evidence="13">Multi-pass membrane protein</topology>
    </subcellularLocation>
    <subcellularLocation>
        <location evidence="2">Membrane</location>
        <topology evidence="2">Multi-pass membrane protein</topology>
    </subcellularLocation>
</comment>
<keyword evidence="7 13" id="KW-0560">Oxidoreductase</keyword>
<comment type="similarity">
    <text evidence="13">Belongs to the COX15/CtaA family. Type 2 subfamily.</text>
</comment>
<dbReference type="EMBL" id="CP006650">
    <property type="protein sequence ID" value="AGT08993.1"/>
    <property type="molecule type" value="Genomic_DNA"/>
</dbReference>
<evidence type="ECO:0000256" key="3">
    <source>
        <dbReference type="ARBA" id="ARBA00022475"/>
    </source>
</evidence>
<dbReference type="Pfam" id="PF02628">
    <property type="entry name" value="COX15-CtaA"/>
    <property type="match status" value="1"/>
</dbReference>
<keyword evidence="8 13" id="KW-0408">Iron</keyword>
<dbReference type="GO" id="GO:0005886">
    <property type="term" value="C:plasma membrane"/>
    <property type="evidence" value="ECO:0007669"/>
    <property type="project" value="UniProtKB-SubCell"/>
</dbReference>
<dbReference type="RefSeq" id="WP_020950631.1">
    <property type="nucleotide sequence ID" value="NC_022041.1"/>
</dbReference>
<evidence type="ECO:0000256" key="4">
    <source>
        <dbReference type="ARBA" id="ARBA00022692"/>
    </source>
</evidence>
<dbReference type="EC" id="1.17.99.9" evidence="13"/>
<keyword evidence="3 13" id="KW-1003">Cell membrane</keyword>
<dbReference type="GO" id="GO:0006784">
    <property type="term" value="P:heme A biosynthetic process"/>
    <property type="evidence" value="ECO:0007669"/>
    <property type="project" value="UniProtKB-UniRule"/>
</dbReference>
<evidence type="ECO:0000256" key="5">
    <source>
        <dbReference type="ARBA" id="ARBA00022723"/>
    </source>
</evidence>
<evidence type="ECO:0000256" key="12">
    <source>
        <dbReference type="ARBA" id="ARBA00048044"/>
    </source>
</evidence>
<keyword evidence="4 13" id="KW-0812">Transmembrane</keyword>
<dbReference type="HAMAP" id="MF_01665">
    <property type="entry name" value="HemeA_synth_type2"/>
    <property type="match status" value="1"/>
</dbReference>
<feature type="transmembrane region" description="Helical" evidence="13">
    <location>
        <begin position="189"/>
        <end position="207"/>
    </location>
</feature>
<dbReference type="HOGENOM" id="CLU_017627_0_0_5"/>
<feature type="transmembrane region" description="Helical" evidence="13">
    <location>
        <begin position="38"/>
        <end position="56"/>
    </location>
</feature>
<evidence type="ECO:0000256" key="11">
    <source>
        <dbReference type="ARBA" id="ARBA00044501"/>
    </source>
</evidence>
<dbReference type="InterPro" id="IPR023754">
    <property type="entry name" value="HemeA_Synthase_type2"/>
</dbReference>
<dbReference type="GO" id="GO:0016653">
    <property type="term" value="F:oxidoreductase activity, acting on NAD(P)H, heme protein as acceptor"/>
    <property type="evidence" value="ECO:0007669"/>
    <property type="project" value="TreeGrafter"/>
</dbReference>
<dbReference type="UniPathway" id="UPA00269">
    <property type="reaction ID" value="UER00713"/>
</dbReference>
<evidence type="ECO:0000256" key="14">
    <source>
        <dbReference type="SAM" id="MobiDB-lite"/>
    </source>
</evidence>
<dbReference type="KEGG" id="pami:JCM7686_1892"/>
<dbReference type="PANTHER" id="PTHR23289:SF2">
    <property type="entry name" value="CYTOCHROME C OXIDASE ASSEMBLY PROTEIN COX15 HOMOLOG"/>
    <property type="match status" value="1"/>
</dbReference>
<dbReference type="Proteomes" id="UP000015480">
    <property type="component" value="Chromosome"/>
</dbReference>
<dbReference type="AlphaFoldDB" id="S5YC21"/>
<dbReference type="GO" id="GO:0046872">
    <property type="term" value="F:metal ion binding"/>
    <property type="evidence" value="ECO:0007669"/>
    <property type="project" value="UniProtKB-KW"/>
</dbReference>
<evidence type="ECO:0000256" key="1">
    <source>
        <dbReference type="ARBA" id="ARBA00001970"/>
    </source>
</evidence>
<comment type="catalytic activity">
    <reaction evidence="12">
        <text>Fe(II)-heme o + 2 A + H2O = Fe(II)-heme a + 2 AH2</text>
        <dbReference type="Rhea" id="RHEA:63388"/>
        <dbReference type="ChEBI" id="CHEBI:13193"/>
        <dbReference type="ChEBI" id="CHEBI:15377"/>
        <dbReference type="ChEBI" id="CHEBI:17499"/>
        <dbReference type="ChEBI" id="CHEBI:60530"/>
        <dbReference type="ChEBI" id="CHEBI:61715"/>
        <dbReference type="EC" id="1.17.99.9"/>
    </reaction>
    <physiologicalReaction direction="left-to-right" evidence="12">
        <dbReference type="Rhea" id="RHEA:63389"/>
    </physiologicalReaction>
</comment>
<dbReference type="InterPro" id="IPR054616">
    <property type="entry name" value="HemA_synt_rhodobact"/>
</dbReference>
<keyword evidence="6 13" id="KW-1133">Transmembrane helix</keyword>
<evidence type="ECO:0000313" key="16">
    <source>
        <dbReference type="Proteomes" id="UP000015480"/>
    </source>
</evidence>
<feature type="transmembrane region" description="Helical" evidence="13">
    <location>
        <begin position="151"/>
        <end position="169"/>
    </location>
</feature>
<comment type="subunit">
    <text evidence="13">Interacts with CtaB.</text>
</comment>
<dbReference type="eggNOG" id="COG1612">
    <property type="taxonomic scope" value="Bacteria"/>
</dbReference>
<evidence type="ECO:0000256" key="10">
    <source>
        <dbReference type="ARBA" id="ARBA00023136"/>
    </source>
</evidence>
<evidence type="ECO:0000256" key="6">
    <source>
        <dbReference type="ARBA" id="ARBA00022989"/>
    </source>
</evidence>
<feature type="binding site" description="axial binding residue" evidence="13">
    <location>
        <position position="291"/>
    </location>
    <ligand>
        <name>heme</name>
        <dbReference type="ChEBI" id="CHEBI:30413"/>
    </ligand>
    <ligandPart>
        <name>Fe</name>
        <dbReference type="ChEBI" id="CHEBI:18248"/>
    </ligandPart>
</feature>
<keyword evidence="16" id="KW-1185">Reference proteome</keyword>
<evidence type="ECO:0000256" key="8">
    <source>
        <dbReference type="ARBA" id="ARBA00023004"/>
    </source>
</evidence>
<dbReference type="PATRIC" id="fig|1367847.3.peg.1880"/>
<dbReference type="InterPro" id="IPR003780">
    <property type="entry name" value="COX15/CtaA_fam"/>
</dbReference>
<dbReference type="PANTHER" id="PTHR23289">
    <property type="entry name" value="CYTOCHROME C OXIDASE ASSEMBLY PROTEIN COX15"/>
    <property type="match status" value="1"/>
</dbReference>
<feature type="binding site" description="axial binding residue" evidence="13">
    <location>
        <position position="351"/>
    </location>
    <ligand>
        <name>heme</name>
        <dbReference type="ChEBI" id="CHEBI:30413"/>
    </ligand>
    <ligandPart>
        <name>Fe</name>
        <dbReference type="ChEBI" id="CHEBI:18248"/>
    </ligandPart>
</feature>
<proteinExistence type="inferred from homology"/>
<dbReference type="OrthoDB" id="9793156at2"/>
<feature type="region of interest" description="Disordered" evidence="14">
    <location>
        <begin position="1"/>
        <end position="28"/>
    </location>
</feature>
<name>S5YC21_PARAH</name>
<organism evidence="15 16">
    <name type="scientific">Paracoccus aminophilus JCM 7686</name>
    <dbReference type="NCBI Taxonomy" id="1367847"/>
    <lineage>
        <taxon>Bacteria</taxon>
        <taxon>Pseudomonadati</taxon>
        <taxon>Pseudomonadota</taxon>
        <taxon>Alphaproteobacteria</taxon>
        <taxon>Rhodobacterales</taxon>
        <taxon>Paracoccaceae</taxon>
        <taxon>Paracoccus</taxon>
    </lineage>
</organism>
<keyword evidence="9 13" id="KW-0350">Heme biosynthesis</keyword>
<comment type="cofactor">
    <cofactor evidence="1 13">
        <name>heme b</name>
        <dbReference type="ChEBI" id="CHEBI:60344"/>
    </cofactor>
</comment>
<reference evidence="15 16" key="1">
    <citation type="journal article" date="2014" name="BMC Genomics">
        <title>Architecture and functions of a multipartite genome of the methylotrophic bacterium Paracoccus aminophilus JCM 7686, containing primary and secondary chromids.</title>
        <authorList>
            <person name="Dziewit L."/>
            <person name="Czarnecki J."/>
            <person name="Wibberg D."/>
            <person name="Radlinska M."/>
            <person name="Mrozek P."/>
            <person name="Szymczak M."/>
            <person name="Schluter A."/>
            <person name="Puhler A."/>
            <person name="Bartosik D."/>
        </authorList>
    </citation>
    <scope>NUCLEOTIDE SEQUENCE [LARGE SCALE GENOMIC DNA]</scope>
    <source>
        <strain evidence="15">JCM 7686</strain>
    </source>
</reference>
<evidence type="ECO:0000256" key="2">
    <source>
        <dbReference type="ARBA" id="ARBA00004141"/>
    </source>
</evidence>
<feature type="transmembrane region" description="Helical" evidence="13">
    <location>
        <begin position="319"/>
        <end position="339"/>
    </location>
</feature>
<comment type="pathway">
    <text evidence="11 13">Porphyrin-containing compound metabolism; heme A biosynthesis; heme A from heme O: step 1/1.</text>
</comment>